<dbReference type="PATRIC" id="fig|1188261.3.peg.2276"/>
<organism evidence="1 2">
    <name type="scientific">Alkalihalophilus marmarensis DSM 21297</name>
    <dbReference type="NCBI Taxonomy" id="1188261"/>
    <lineage>
        <taxon>Bacteria</taxon>
        <taxon>Bacillati</taxon>
        <taxon>Bacillota</taxon>
        <taxon>Bacilli</taxon>
        <taxon>Bacillales</taxon>
        <taxon>Bacillaceae</taxon>
        <taxon>Alkalihalophilus</taxon>
    </lineage>
</organism>
<evidence type="ECO:0000313" key="2">
    <source>
        <dbReference type="Proteomes" id="UP000017170"/>
    </source>
</evidence>
<proteinExistence type="predicted"/>
<dbReference type="AlphaFoldDB" id="U6SN35"/>
<dbReference type="EMBL" id="ATAE01000031">
    <property type="protein sequence ID" value="ERN52797.1"/>
    <property type="molecule type" value="Genomic_DNA"/>
</dbReference>
<gene>
    <name evidence="1" type="ORF">A33I_14255</name>
</gene>
<comment type="caution">
    <text evidence="1">The sequence shown here is derived from an EMBL/GenBank/DDBJ whole genome shotgun (WGS) entry which is preliminary data.</text>
</comment>
<dbReference type="Proteomes" id="UP000017170">
    <property type="component" value="Unassembled WGS sequence"/>
</dbReference>
<reference evidence="1 2" key="1">
    <citation type="journal article" date="2013" name="Genome Announc.">
        <title>Genome Sequence of the Extreme Obligate Alkaliphile Bacillus marmarensis Strain DSM 21297.</title>
        <authorList>
            <person name="Wernick D.G."/>
            <person name="Choi K.Y."/>
            <person name="Tat C.A."/>
            <person name="Lafontaine Rivera J.G."/>
            <person name="Liao J.C."/>
        </authorList>
    </citation>
    <scope>NUCLEOTIDE SEQUENCE [LARGE SCALE GENOMIC DNA]</scope>
    <source>
        <strain evidence="1 2">DSM 21297</strain>
    </source>
</reference>
<protein>
    <submittedName>
        <fullName evidence="1">Uncharacterized protein</fullName>
    </submittedName>
</protein>
<evidence type="ECO:0000313" key="1">
    <source>
        <dbReference type="EMBL" id="ERN52797.1"/>
    </source>
</evidence>
<sequence>MHPKQIIDDFSSMGSAITRDGTELFLSNPTNVTDEMKQFAKCYKKRLINYLSGDYSDKKHLINQTIDKLIDYMTNKPVDNQLIIDNWLKVDQESLDLTIQLMQLLYNNGWTNYDEPVANYCNDETDRIYEQLFNKAMSQIKGRAA</sequence>
<keyword evidence="2" id="KW-1185">Reference proteome</keyword>
<name>U6SN35_9BACI</name>
<accession>U6SN35</accession>